<protein>
    <recommendedName>
        <fullName evidence="3">GGDEF domain-containing protein</fullName>
    </recommendedName>
</protein>
<dbReference type="Proteomes" id="UP001597521">
    <property type="component" value="Unassembled WGS sequence"/>
</dbReference>
<dbReference type="EMBL" id="JBHUNP010000001">
    <property type="protein sequence ID" value="MFD2648825.1"/>
    <property type="molecule type" value="Genomic_DNA"/>
</dbReference>
<dbReference type="Gene3D" id="3.30.70.270">
    <property type="match status" value="1"/>
</dbReference>
<comment type="caution">
    <text evidence="1">The sequence shown here is derived from an EMBL/GenBank/DDBJ whole genome shotgun (WGS) entry which is preliminary data.</text>
</comment>
<sequence>MCYLDLDLDHTEVVNERADHANGDEVLVRAAELVRGSCGSSGHGRIGAAFILLFGDCRLEQARGSDRA</sequence>
<accession>A0ABW5QMG3</accession>
<dbReference type="SUPFAM" id="SSF55073">
    <property type="entry name" value="Nucleotide cyclase"/>
    <property type="match status" value="1"/>
</dbReference>
<evidence type="ECO:0000313" key="2">
    <source>
        <dbReference type="Proteomes" id="UP001597521"/>
    </source>
</evidence>
<gene>
    <name evidence="1" type="ORF">ACFSX5_13620</name>
</gene>
<dbReference type="InterPro" id="IPR029787">
    <property type="entry name" value="Nucleotide_cyclase"/>
</dbReference>
<organism evidence="1 2">
    <name type="scientific">Devosia albogilva</name>
    <dbReference type="NCBI Taxonomy" id="429726"/>
    <lineage>
        <taxon>Bacteria</taxon>
        <taxon>Pseudomonadati</taxon>
        <taxon>Pseudomonadota</taxon>
        <taxon>Alphaproteobacteria</taxon>
        <taxon>Hyphomicrobiales</taxon>
        <taxon>Devosiaceae</taxon>
        <taxon>Devosia</taxon>
    </lineage>
</organism>
<dbReference type="RefSeq" id="WP_386834148.1">
    <property type="nucleotide sequence ID" value="NZ_JBHUNP010000001.1"/>
</dbReference>
<dbReference type="InterPro" id="IPR043128">
    <property type="entry name" value="Rev_trsase/Diguanyl_cyclase"/>
</dbReference>
<keyword evidence="2" id="KW-1185">Reference proteome</keyword>
<reference evidence="2" key="1">
    <citation type="journal article" date="2019" name="Int. J. Syst. Evol. Microbiol.">
        <title>The Global Catalogue of Microorganisms (GCM) 10K type strain sequencing project: providing services to taxonomists for standard genome sequencing and annotation.</title>
        <authorList>
            <consortium name="The Broad Institute Genomics Platform"/>
            <consortium name="The Broad Institute Genome Sequencing Center for Infectious Disease"/>
            <person name="Wu L."/>
            <person name="Ma J."/>
        </authorList>
    </citation>
    <scope>NUCLEOTIDE SEQUENCE [LARGE SCALE GENOMIC DNA]</scope>
    <source>
        <strain evidence="2">CCM 7427</strain>
    </source>
</reference>
<proteinExistence type="predicted"/>
<name>A0ABW5QMG3_9HYPH</name>
<evidence type="ECO:0008006" key="3">
    <source>
        <dbReference type="Google" id="ProtNLM"/>
    </source>
</evidence>
<evidence type="ECO:0000313" key="1">
    <source>
        <dbReference type="EMBL" id="MFD2648825.1"/>
    </source>
</evidence>